<accession>A0ABT8L1X4</accession>
<evidence type="ECO:0000313" key="1">
    <source>
        <dbReference type="EMBL" id="MDN5211031.1"/>
    </source>
</evidence>
<dbReference type="Proteomes" id="UP001172083">
    <property type="component" value="Unassembled WGS sequence"/>
</dbReference>
<reference evidence="1" key="1">
    <citation type="submission" date="2023-06" db="EMBL/GenBank/DDBJ databases">
        <title>Genomic of Agaribacillus aureum.</title>
        <authorList>
            <person name="Wang G."/>
        </authorList>
    </citation>
    <scope>NUCLEOTIDE SEQUENCE</scope>
    <source>
        <strain evidence="1">BMA12</strain>
    </source>
</reference>
<dbReference type="NCBIfam" id="TIGR04149">
    <property type="entry name" value="GG_sam_targ_CFB"/>
    <property type="match status" value="1"/>
</dbReference>
<dbReference type="InterPro" id="IPR026408">
    <property type="entry name" value="GG_sam_targ_CFB"/>
</dbReference>
<gene>
    <name evidence="1" type="ORF">QQ020_03190</name>
</gene>
<comment type="caution">
    <text evidence="1">The sequence shown here is derived from an EMBL/GenBank/DDBJ whole genome shotgun (WGS) entry which is preliminary data.</text>
</comment>
<dbReference type="EMBL" id="JAUJEB010000001">
    <property type="protein sequence ID" value="MDN5211031.1"/>
    <property type="molecule type" value="Genomic_DNA"/>
</dbReference>
<evidence type="ECO:0000313" key="2">
    <source>
        <dbReference type="Proteomes" id="UP001172083"/>
    </source>
</evidence>
<sequence length="48" mass="5497">MKKFEKLKATKFQTLEATQMAQAKGGSRFKPNDSCNKKTHGDLYDIDF</sequence>
<organism evidence="1 2">
    <name type="scientific">Agaribacillus aureus</name>
    <dbReference type="NCBI Taxonomy" id="3051825"/>
    <lineage>
        <taxon>Bacteria</taxon>
        <taxon>Pseudomonadati</taxon>
        <taxon>Bacteroidota</taxon>
        <taxon>Cytophagia</taxon>
        <taxon>Cytophagales</taxon>
        <taxon>Splendidivirgaceae</taxon>
        <taxon>Agaribacillus</taxon>
    </lineage>
</organism>
<name>A0ABT8L1X4_9BACT</name>
<protein>
    <submittedName>
        <fullName evidence="1">TIGR04149 family rSAM-modified RiPP</fullName>
    </submittedName>
</protein>
<proteinExistence type="predicted"/>
<dbReference type="RefSeq" id="WP_346756367.1">
    <property type="nucleotide sequence ID" value="NZ_JAUJEB010000001.1"/>
</dbReference>
<keyword evidence="2" id="KW-1185">Reference proteome</keyword>